<reference evidence="1" key="1">
    <citation type="submission" date="2023-01" db="EMBL/GenBank/DDBJ databases">
        <title>The genome sequence of Kordiimonadaceae bacterium 6D33.</title>
        <authorList>
            <person name="Liu Y."/>
        </authorList>
    </citation>
    <scope>NUCLEOTIDE SEQUENCE</scope>
    <source>
        <strain evidence="1">6D33</strain>
    </source>
</reference>
<dbReference type="Proteomes" id="UP001217500">
    <property type="component" value="Chromosome"/>
</dbReference>
<protein>
    <submittedName>
        <fullName evidence="1">Uncharacterized protein</fullName>
    </submittedName>
</protein>
<dbReference type="KEGG" id="gso:PH603_14080"/>
<gene>
    <name evidence="1" type="ORF">PH603_14080</name>
</gene>
<dbReference type="AlphaFoldDB" id="A0AAE9XVG6"/>
<accession>A0AAE9XVG6</accession>
<dbReference type="RefSeq" id="WP_289503182.1">
    <property type="nucleotide sequence ID" value="NZ_CP116805.1"/>
</dbReference>
<organism evidence="1 2">
    <name type="scientific">Gimibacter soli</name>
    <dbReference type="NCBI Taxonomy" id="3024400"/>
    <lineage>
        <taxon>Bacteria</taxon>
        <taxon>Pseudomonadati</taxon>
        <taxon>Pseudomonadota</taxon>
        <taxon>Alphaproteobacteria</taxon>
        <taxon>Kordiimonadales</taxon>
        <taxon>Temperatibacteraceae</taxon>
        <taxon>Gimibacter</taxon>
    </lineage>
</organism>
<name>A0AAE9XVG6_9PROT</name>
<dbReference type="EMBL" id="CP116805">
    <property type="protein sequence ID" value="WCL53664.1"/>
    <property type="molecule type" value="Genomic_DNA"/>
</dbReference>
<evidence type="ECO:0000313" key="2">
    <source>
        <dbReference type="Proteomes" id="UP001217500"/>
    </source>
</evidence>
<proteinExistence type="predicted"/>
<evidence type="ECO:0000313" key="1">
    <source>
        <dbReference type="EMBL" id="WCL53664.1"/>
    </source>
</evidence>
<sequence length="69" mass="7969">MLTPIPLGLIFFIIGLMFLIPSTPSAATAVRWARRKSDIFDRSMDAVTVRLPVPYRRVLRQTEIDFYEV</sequence>
<keyword evidence="2" id="KW-1185">Reference proteome</keyword>